<feature type="coiled-coil region" evidence="1">
    <location>
        <begin position="11"/>
        <end position="38"/>
    </location>
</feature>
<dbReference type="AlphaFoldDB" id="A0A1M6NPM8"/>
<proteinExistence type="predicted"/>
<dbReference type="STRING" id="1121322.SAMN02745136_01387"/>
<dbReference type="RefSeq" id="WP_330392513.1">
    <property type="nucleotide sequence ID" value="NZ_FRAC01000008.1"/>
</dbReference>
<keyword evidence="4" id="KW-1185">Reference proteome</keyword>
<feature type="transmembrane region" description="Helical" evidence="2">
    <location>
        <begin position="53"/>
        <end position="71"/>
    </location>
</feature>
<keyword evidence="2" id="KW-0472">Membrane</keyword>
<sequence length="153" mass="16870">MAKEKSKLTNSEKLRGNMEKGLEEKKCLEEKNSLMEKNGIEDVEIIISKSLKIGVLASAIVILIGFLMFLITGRSGYAGSAYPTALAEIFKGLVLLKPYAIILTGLFILILTPVFRVGVSVIVFLKEKDYLYVGITILVFVILIISFLLGKVE</sequence>
<keyword evidence="2" id="KW-1133">Transmembrane helix</keyword>
<keyword evidence="1" id="KW-0175">Coiled coil</keyword>
<keyword evidence="2" id="KW-0812">Transmembrane</keyword>
<evidence type="ECO:0000256" key="1">
    <source>
        <dbReference type="SAM" id="Coils"/>
    </source>
</evidence>
<accession>A0A1M6NPM8</accession>
<dbReference type="InterPro" id="IPR012861">
    <property type="entry name" value="DUF1634"/>
</dbReference>
<dbReference type="Pfam" id="PF07843">
    <property type="entry name" value="DUF1634"/>
    <property type="match status" value="1"/>
</dbReference>
<reference evidence="3 4" key="1">
    <citation type="submission" date="2016-11" db="EMBL/GenBank/DDBJ databases">
        <authorList>
            <person name="Jaros S."/>
            <person name="Januszkiewicz K."/>
            <person name="Wedrychowicz H."/>
        </authorList>
    </citation>
    <scope>NUCLEOTIDE SEQUENCE [LARGE SCALE GENOMIC DNA]</scope>
    <source>
        <strain evidence="3 4">DSM 15929</strain>
    </source>
</reference>
<evidence type="ECO:0000313" key="4">
    <source>
        <dbReference type="Proteomes" id="UP000184386"/>
    </source>
</evidence>
<evidence type="ECO:0000256" key="2">
    <source>
        <dbReference type="SAM" id="Phobius"/>
    </source>
</evidence>
<name>A0A1M6NPM8_9FIRM</name>
<evidence type="ECO:0000313" key="3">
    <source>
        <dbReference type="EMBL" id="SHJ97522.1"/>
    </source>
</evidence>
<gene>
    <name evidence="3" type="ORF">SAMN02745136_01387</name>
</gene>
<dbReference type="Proteomes" id="UP000184386">
    <property type="component" value="Unassembled WGS sequence"/>
</dbReference>
<dbReference type="EMBL" id="FRAC01000008">
    <property type="protein sequence ID" value="SHJ97522.1"/>
    <property type="molecule type" value="Genomic_DNA"/>
</dbReference>
<feature type="transmembrane region" description="Helical" evidence="2">
    <location>
        <begin position="130"/>
        <end position="150"/>
    </location>
</feature>
<protein>
    <submittedName>
        <fullName evidence="3">Uncharacterized membrane protein</fullName>
    </submittedName>
</protein>
<feature type="transmembrane region" description="Helical" evidence="2">
    <location>
        <begin position="99"/>
        <end position="123"/>
    </location>
</feature>
<organism evidence="3 4">
    <name type="scientific">Anaerocolumna jejuensis DSM 15929</name>
    <dbReference type="NCBI Taxonomy" id="1121322"/>
    <lineage>
        <taxon>Bacteria</taxon>
        <taxon>Bacillati</taxon>
        <taxon>Bacillota</taxon>
        <taxon>Clostridia</taxon>
        <taxon>Lachnospirales</taxon>
        <taxon>Lachnospiraceae</taxon>
        <taxon>Anaerocolumna</taxon>
    </lineage>
</organism>